<proteinExistence type="inferred from homology"/>
<comment type="subcellular location">
    <subcellularLocation>
        <location evidence="1">Nucleus</location>
    </subcellularLocation>
</comment>
<keyword evidence="6 9" id="KW-0175">Coiled coil</keyword>
<dbReference type="PANTHER" id="PTHR16196">
    <property type="entry name" value="CELL CYCLE CONTROL PROTEIN CWF25"/>
    <property type="match status" value="1"/>
</dbReference>
<evidence type="ECO:0000313" key="12">
    <source>
        <dbReference type="EMBL" id="CEP23215.1"/>
    </source>
</evidence>
<keyword evidence="8" id="KW-0539">Nucleus</keyword>
<dbReference type="Proteomes" id="UP000038830">
    <property type="component" value="Unassembled WGS sequence"/>
</dbReference>
<evidence type="ECO:0000256" key="9">
    <source>
        <dbReference type="SAM" id="Coils"/>
    </source>
</evidence>
<evidence type="ECO:0000256" key="1">
    <source>
        <dbReference type="ARBA" id="ARBA00004123"/>
    </source>
</evidence>
<dbReference type="Pfam" id="PF12542">
    <property type="entry name" value="CWC25"/>
    <property type="match status" value="1"/>
</dbReference>
<gene>
    <name evidence="12" type="ORF">BN1211_3748</name>
</gene>
<feature type="domain" description="CBF1-interacting co-repressor CIR N-terminal" evidence="11">
    <location>
        <begin position="11"/>
        <end position="47"/>
    </location>
</feature>
<feature type="coiled-coil region" evidence="9">
    <location>
        <begin position="21"/>
        <end position="54"/>
    </location>
</feature>
<dbReference type="EMBL" id="CDQK01000004">
    <property type="protein sequence ID" value="CEP23215.1"/>
    <property type="molecule type" value="Genomic_DNA"/>
</dbReference>
<comment type="similarity">
    <text evidence="2">Belongs to the CWC25 family.</text>
</comment>
<keyword evidence="4" id="KW-0507">mRNA processing</keyword>
<dbReference type="AlphaFoldDB" id="A0A0H5C519"/>
<dbReference type="PANTHER" id="PTHR16196:SF0">
    <property type="entry name" value="PRE-MRNA-SPLICING FACTOR CWC25 HOMOLOG"/>
    <property type="match status" value="1"/>
</dbReference>
<dbReference type="InterPro" id="IPR022209">
    <property type="entry name" value="CWC25"/>
</dbReference>
<name>A0A0H5C519_CYBJN</name>
<evidence type="ECO:0000256" key="10">
    <source>
        <dbReference type="SAM" id="MobiDB-lite"/>
    </source>
</evidence>
<evidence type="ECO:0000259" key="11">
    <source>
        <dbReference type="SMART" id="SM01083"/>
    </source>
</evidence>
<evidence type="ECO:0000256" key="5">
    <source>
        <dbReference type="ARBA" id="ARBA00022728"/>
    </source>
</evidence>
<evidence type="ECO:0000256" key="2">
    <source>
        <dbReference type="ARBA" id="ARBA00006695"/>
    </source>
</evidence>
<dbReference type="GO" id="GO:0000398">
    <property type="term" value="P:mRNA splicing, via spliceosome"/>
    <property type="evidence" value="ECO:0007669"/>
    <property type="project" value="TreeGrafter"/>
</dbReference>
<evidence type="ECO:0000256" key="8">
    <source>
        <dbReference type="ARBA" id="ARBA00023242"/>
    </source>
</evidence>
<keyword evidence="5" id="KW-0747">Spliceosome</keyword>
<reference evidence="13" key="1">
    <citation type="journal article" date="2015" name="J. Biotechnol.">
        <title>The structure of the Cyberlindnera jadinii genome and its relation to Candida utilis analyzed by the occurrence of single nucleotide polymorphisms.</title>
        <authorList>
            <person name="Rupp O."/>
            <person name="Brinkrolf K."/>
            <person name="Buerth C."/>
            <person name="Kunigo M."/>
            <person name="Schneider J."/>
            <person name="Jaenicke S."/>
            <person name="Goesmann A."/>
            <person name="Puehler A."/>
            <person name="Jaeger K.-E."/>
            <person name="Ernst J.F."/>
        </authorList>
    </citation>
    <scope>NUCLEOTIDE SEQUENCE [LARGE SCALE GENOMIC DNA]</scope>
    <source>
        <strain evidence="13">ATCC 18201 / CBS 1600 / BCRC 20928 / JCM 3617 / NBRC 0987 / NRRL Y-1542</strain>
    </source>
</reference>
<evidence type="ECO:0000256" key="4">
    <source>
        <dbReference type="ARBA" id="ARBA00022664"/>
    </source>
</evidence>
<dbReference type="InterPro" id="IPR051376">
    <property type="entry name" value="CWC25_splicing_factor"/>
</dbReference>
<protein>
    <recommendedName>
        <fullName evidence="3">Pre-mRNA-splicing factor CWC25</fullName>
    </recommendedName>
</protein>
<sequence length="236" mass="27644">MAPGNLNLKKSWHPGLLKNQKKVWEAEQEALSERKKIQERQEEISKQRELAELRGLQHANGGKKVQDRVEWMYDTSKVGSGGAADGGDGDDEYLLGKKRVDQLIVNAKVKESKQGFDKLQDHGASIPSQQQELSMSRDDPMVKIRQQQALRLRLLKERRDGSRSREHRSRDGERRDGERREERHRGERHRHDDRRGERHSHGERRGERHSHGERREHRHRDETSTGSERLHYTSNK</sequence>
<dbReference type="SMART" id="SM01083">
    <property type="entry name" value="Cir_N"/>
    <property type="match status" value="1"/>
</dbReference>
<evidence type="ECO:0000256" key="6">
    <source>
        <dbReference type="ARBA" id="ARBA00023054"/>
    </source>
</evidence>
<feature type="region of interest" description="Disordered" evidence="10">
    <location>
        <begin position="115"/>
        <end position="236"/>
    </location>
</feature>
<organism evidence="12 13">
    <name type="scientific">Cyberlindnera jadinii (strain ATCC 18201 / CBS 1600 / BCRC 20928 / JCM 3617 / NBRC 0987 / NRRL Y-1542)</name>
    <name type="common">Torula yeast</name>
    <name type="synonym">Candida utilis</name>
    <dbReference type="NCBI Taxonomy" id="983966"/>
    <lineage>
        <taxon>Eukaryota</taxon>
        <taxon>Fungi</taxon>
        <taxon>Dikarya</taxon>
        <taxon>Ascomycota</taxon>
        <taxon>Saccharomycotina</taxon>
        <taxon>Saccharomycetes</taxon>
        <taxon>Phaffomycetales</taxon>
        <taxon>Phaffomycetaceae</taxon>
        <taxon>Cyberlindnera</taxon>
    </lineage>
</organism>
<feature type="compositionally biased region" description="Basic and acidic residues" evidence="10">
    <location>
        <begin position="154"/>
        <end position="236"/>
    </location>
</feature>
<evidence type="ECO:0000256" key="3">
    <source>
        <dbReference type="ARBA" id="ARBA00020646"/>
    </source>
</evidence>
<dbReference type="InterPro" id="IPR019339">
    <property type="entry name" value="CIR_N_dom"/>
</dbReference>
<accession>A0A0H5C519</accession>
<dbReference type="GO" id="GO:0005684">
    <property type="term" value="C:U2-type spliceosomal complex"/>
    <property type="evidence" value="ECO:0007669"/>
    <property type="project" value="TreeGrafter"/>
</dbReference>
<evidence type="ECO:0000313" key="13">
    <source>
        <dbReference type="Proteomes" id="UP000038830"/>
    </source>
</evidence>
<dbReference type="Pfam" id="PF10197">
    <property type="entry name" value="Cir_N"/>
    <property type="match status" value="1"/>
</dbReference>
<evidence type="ECO:0000256" key="7">
    <source>
        <dbReference type="ARBA" id="ARBA00023187"/>
    </source>
</evidence>
<keyword evidence="7" id="KW-0508">mRNA splicing</keyword>